<evidence type="ECO:0000313" key="3">
    <source>
        <dbReference type="Proteomes" id="UP001178888"/>
    </source>
</evidence>
<evidence type="ECO:0000313" key="2">
    <source>
        <dbReference type="EMBL" id="MDQ6599933.1"/>
    </source>
</evidence>
<keyword evidence="1" id="KW-1133">Transmembrane helix</keyword>
<dbReference type="EMBL" id="JAVGVR010000001">
    <property type="protein sequence ID" value="MDQ6599933.1"/>
    <property type="molecule type" value="Genomic_DNA"/>
</dbReference>
<keyword evidence="1" id="KW-0472">Membrane</keyword>
<dbReference type="RefSeq" id="WP_208025357.1">
    <property type="nucleotide sequence ID" value="NZ_JAVGVR010000001.1"/>
</dbReference>
<dbReference type="Pfam" id="PF11167">
    <property type="entry name" value="DUF2953"/>
    <property type="match status" value="1"/>
</dbReference>
<keyword evidence="1" id="KW-0812">Transmembrane</keyword>
<name>A0AA90R431_9BACI</name>
<protein>
    <submittedName>
        <fullName evidence="2">DUF2953 domain-containing protein</fullName>
    </submittedName>
</protein>
<dbReference type="InterPro" id="IPR021338">
    <property type="entry name" value="DUF2953"/>
</dbReference>
<comment type="caution">
    <text evidence="2">The sequence shown here is derived from an EMBL/GenBank/DDBJ whole genome shotgun (WGS) entry which is preliminary data.</text>
</comment>
<accession>A0AA90R431</accession>
<reference evidence="2" key="1">
    <citation type="submission" date="2023-08" db="EMBL/GenBank/DDBJ databases">
        <title>Nitrogen cycling bacteria in agricultural field soils.</title>
        <authorList>
            <person name="Jang J."/>
        </authorList>
    </citation>
    <scope>NUCLEOTIDE SEQUENCE</scope>
    <source>
        <strain evidence="2">PS3-36</strain>
    </source>
</reference>
<evidence type="ECO:0000256" key="1">
    <source>
        <dbReference type="SAM" id="Phobius"/>
    </source>
</evidence>
<feature type="transmembrane region" description="Helical" evidence="1">
    <location>
        <begin position="6"/>
        <end position="27"/>
    </location>
</feature>
<dbReference type="AlphaFoldDB" id="A0AA90R431"/>
<dbReference type="Proteomes" id="UP001178888">
    <property type="component" value="Unassembled WGS sequence"/>
</dbReference>
<proteinExistence type="predicted"/>
<sequence length="232" mass="26794">MKLIWVLLIFVILVLLFLLIIFTKLTIKVNYYHHNDNDDLKIEFKIWFGLIKFKKHIPLIKVDDDSPSIVVKDKKKKGHSSEKSSNDEVHQITPDEMITNFNNTKEILKHIVDMHIIIRKFLKKVSIQQFEWHTMFGIGDAAHTGVLCGGLWTIKGGIVGLLSNYFNLKEMPILQVTPHFQATVIQTQFSCMFQFRIGQAILAGLKLIKFWKGGRPKLKSNTNFSKEKTKSV</sequence>
<organism evidence="2 3">
    <name type="scientific">Bacillus salipaludis</name>
    <dbReference type="NCBI Taxonomy" id="2547811"/>
    <lineage>
        <taxon>Bacteria</taxon>
        <taxon>Bacillati</taxon>
        <taxon>Bacillota</taxon>
        <taxon>Bacilli</taxon>
        <taxon>Bacillales</taxon>
        <taxon>Bacillaceae</taxon>
        <taxon>Bacillus</taxon>
    </lineage>
</organism>
<keyword evidence="3" id="KW-1185">Reference proteome</keyword>
<gene>
    <name evidence="2" type="ORF">RCG21_26925</name>
</gene>